<name>A0ABR7ETD9_9FIRM</name>
<evidence type="ECO:0000259" key="3">
    <source>
        <dbReference type="SMART" id="SM00062"/>
    </source>
</evidence>
<feature type="domain" description="Solute-binding protein family 3/N-terminal" evidence="3">
    <location>
        <begin position="45"/>
        <end position="267"/>
    </location>
</feature>
<dbReference type="InterPro" id="IPR001638">
    <property type="entry name" value="Solute-binding_3/MltF_N"/>
</dbReference>
<proteinExistence type="predicted"/>
<dbReference type="PANTHER" id="PTHR35936">
    <property type="entry name" value="MEMBRANE-BOUND LYTIC MUREIN TRANSGLYCOSYLASE F"/>
    <property type="match status" value="1"/>
</dbReference>
<dbReference type="Gene3D" id="3.40.190.10">
    <property type="entry name" value="Periplasmic binding protein-like II"/>
    <property type="match status" value="2"/>
</dbReference>
<reference evidence="4 5" key="1">
    <citation type="submission" date="2020-08" db="EMBL/GenBank/DDBJ databases">
        <title>Genome public.</title>
        <authorList>
            <person name="Liu C."/>
            <person name="Sun Q."/>
        </authorList>
    </citation>
    <scope>NUCLEOTIDE SEQUENCE [LARGE SCALE GENOMIC DNA]</scope>
    <source>
        <strain evidence="4 5">NSJ-36</strain>
    </source>
</reference>
<dbReference type="PROSITE" id="PS51257">
    <property type="entry name" value="PROKAR_LIPOPROTEIN"/>
    <property type="match status" value="1"/>
</dbReference>
<evidence type="ECO:0000256" key="1">
    <source>
        <dbReference type="ARBA" id="ARBA00022729"/>
    </source>
</evidence>
<feature type="signal peptide" evidence="2">
    <location>
        <begin position="1"/>
        <end position="20"/>
    </location>
</feature>
<sequence length="273" mass="30194">MKKRLAMVLAVTLLAMTVFVGCGSKDNSSDKNSKKEYTEKKSGDKFTVGFDQDFPPMGFVGDDGEYTGFDLELAQEVCKRQGWKYVAKPIAWDSKDAELKSGGIDCIWNGFTMDGREDKYTWSKPYLNNEQVFVVRKDSGIKSEKDLEGKVVDVQTDSSAQAALKEKADLSSTFGNLEVVADYNTGLMNLESGSADAVAMDTVVAAYQIEKRKADFTILDYEIAAEEYGVGFAKGNKAVRDQVESTLEEMAKDGTMAKISQKWFKKDITIIGK</sequence>
<accession>A0ABR7ETD9</accession>
<dbReference type="CDD" id="cd00996">
    <property type="entry name" value="PBP2_AatB_like"/>
    <property type="match status" value="1"/>
</dbReference>
<dbReference type="PANTHER" id="PTHR35936:SF34">
    <property type="entry name" value="ABC TRANSPORTER EXTRACELLULAR-BINDING PROTEIN YCKB-RELATED"/>
    <property type="match status" value="1"/>
</dbReference>
<dbReference type="SMART" id="SM00062">
    <property type="entry name" value="PBPb"/>
    <property type="match status" value="1"/>
</dbReference>
<feature type="chain" id="PRO_5046343953" evidence="2">
    <location>
        <begin position="21"/>
        <end position="273"/>
    </location>
</feature>
<dbReference type="Proteomes" id="UP000647235">
    <property type="component" value="Unassembled WGS sequence"/>
</dbReference>
<evidence type="ECO:0000313" key="4">
    <source>
        <dbReference type="EMBL" id="MBC5664618.1"/>
    </source>
</evidence>
<protein>
    <submittedName>
        <fullName evidence="4">Transporter substrate-binding domain-containing protein</fullName>
    </submittedName>
</protein>
<keyword evidence="1 2" id="KW-0732">Signal</keyword>
<comment type="caution">
    <text evidence="4">The sequence shown here is derived from an EMBL/GenBank/DDBJ whole genome shotgun (WGS) entry which is preliminary data.</text>
</comment>
<dbReference type="RefSeq" id="WP_186855567.1">
    <property type="nucleotide sequence ID" value="NZ_JACOOY010000005.1"/>
</dbReference>
<organism evidence="4 5">
    <name type="scientific">Dorea hominis</name>
    <dbReference type="NCBI Taxonomy" id="2763040"/>
    <lineage>
        <taxon>Bacteria</taxon>
        <taxon>Bacillati</taxon>
        <taxon>Bacillota</taxon>
        <taxon>Clostridia</taxon>
        <taxon>Lachnospirales</taxon>
        <taxon>Lachnospiraceae</taxon>
        <taxon>Dorea</taxon>
    </lineage>
</organism>
<evidence type="ECO:0000256" key="2">
    <source>
        <dbReference type="SAM" id="SignalP"/>
    </source>
</evidence>
<dbReference type="EMBL" id="JACOOY010000005">
    <property type="protein sequence ID" value="MBC5664618.1"/>
    <property type="molecule type" value="Genomic_DNA"/>
</dbReference>
<keyword evidence="5" id="KW-1185">Reference proteome</keyword>
<dbReference type="Pfam" id="PF00497">
    <property type="entry name" value="SBP_bac_3"/>
    <property type="match status" value="1"/>
</dbReference>
<gene>
    <name evidence="4" type="ORF">H8S07_04905</name>
</gene>
<evidence type="ECO:0000313" key="5">
    <source>
        <dbReference type="Proteomes" id="UP000647235"/>
    </source>
</evidence>
<dbReference type="SUPFAM" id="SSF53850">
    <property type="entry name" value="Periplasmic binding protein-like II"/>
    <property type="match status" value="1"/>
</dbReference>